<gene>
    <name evidence="1" type="ORF">E6A44_007365</name>
</gene>
<protein>
    <recommendedName>
        <fullName evidence="3">Lipoprotein</fullName>
    </recommendedName>
</protein>
<comment type="caution">
    <text evidence="1">The sequence shown here is derived from an EMBL/GenBank/DDBJ whole genome shotgun (WGS) entry which is preliminary data.</text>
</comment>
<accession>A0ABW9J4D9</accession>
<reference evidence="1 2" key="1">
    <citation type="submission" date="2024-12" db="EMBL/GenBank/DDBJ databases">
        <authorList>
            <person name="Hu S."/>
        </authorList>
    </citation>
    <scope>NUCLEOTIDE SEQUENCE [LARGE SCALE GENOMIC DNA]</scope>
    <source>
        <strain evidence="1 2">THG-T11</strain>
    </source>
</reference>
<keyword evidence="2" id="KW-1185">Reference proteome</keyword>
<dbReference type="EMBL" id="SSHJ02000005">
    <property type="protein sequence ID" value="MFN0255384.1"/>
    <property type="molecule type" value="Genomic_DNA"/>
</dbReference>
<name>A0ABW9J4D9_9SPHI</name>
<dbReference type="RefSeq" id="WP_138722494.1">
    <property type="nucleotide sequence ID" value="NZ_SSHJ02000005.1"/>
</dbReference>
<evidence type="ECO:0000313" key="2">
    <source>
        <dbReference type="Proteomes" id="UP001517247"/>
    </source>
</evidence>
<dbReference type="Proteomes" id="UP001517247">
    <property type="component" value="Unassembled WGS sequence"/>
</dbReference>
<evidence type="ECO:0000313" key="1">
    <source>
        <dbReference type="EMBL" id="MFN0255384.1"/>
    </source>
</evidence>
<sequence>MKRKIAKLPLGGWEVLIFILLIGCQQKREVDISFYFWKTVYQSNAVEESYLGHFKSKKLFVRILDVDRDLNGGISPVAPIKFKDQIPANVEMVPVVFIVNEVLREINDDQLKKLAANIVQFVNGKVKQAGKSSFAELQIDCDWTATTRLNYFSLLEEIKKLLGDKVISSTLRLHQLKNQEKSGIPPVDKVLLMCYNMGNLRKYGTQNSILDVKELEKYANENLAYYPMPIDVALPLFSWSVVFRKQNYAGISKRLKFADLQVPTDFSKANNGLYIAKKDLPAFGLYKNDEIRFEASKFEDIKQSAVYLDRYLVRKPLTLLFYHLDEPTLKNFNTHELEEITHILR</sequence>
<organism evidence="1 2">
    <name type="scientific">Pedobacter ureilyticus</name>
    <dbReference type="NCBI Taxonomy" id="1393051"/>
    <lineage>
        <taxon>Bacteria</taxon>
        <taxon>Pseudomonadati</taxon>
        <taxon>Bacteroidota</taxon>
        <taxon>Sphingobacteriia</taxon>
        <taxon>Sphingobacteriales</taxon>
        <taxon>Sphingobacteriaceae</taxon>
        <taxon>Pedobacter</taxon>
    </lineage>
</organism>
<proteinExistence type="predicted"/>
<evidence type="ECO:0008006" key="3">
    <source>
        <dbReference type="Google" id="ProtNLM"/>
    </source>
</evidence>